<keyword evidence="2 5" id="KW-0378">Hydrolase</keyword>
<evidence type="ECO:0000256" key="2">
    <source>
        <dbReference type="ARBA" id="ARBA00022801"/>
    </source>
</evidence>
<dbReference type="Gene3D" id="3.20.20.80">
    <property type="entry name" value="Glycosidases"/>
    <property type="match status" value="1"/>
</dbReference>
<comment type="similarity">
    <text evidence="1 4">Belongs to the glycosyl hydrolase 17 family.</text>
</comment>
<name>A0A1U8A807_NELNU</name>
<evidence type="ECO:0000313" key="6">
    <source>
        <dbReference type="Proteomes" id="UP000189703"/>
    </source>
</evidence>
<dbReference type="OrthoDB" id="1293114at2759"/>
<evidence type="ECO:0000256" key="1">
    <source>
        <dbReference type="ARBA" id="ARBA00008773"/>
    </source>
</evidence>
<dbReference type="GO" id="GO:0004553">
    <property type="term" value="F:hydrolase activity, hydrolyzing O-glycosyl compounds"/>
    <property type="evidence" value="ECO:0007669"/>
    <property type="project" value="InterPro"/>
</dbReference>
<dbReference type="GeneID" id="104601187"/>
<dbReference type="RefSeq" id="XP_010262734.1">
    <property type="nucleotide sequence ID" value="XM_010264432.2"/>
</dbReference>
<evidence type="ECO:0000256" key="4">
    <source>
        <dbReference type="RuleBase" id="RU004335"/>
    </source>
</evidence>
<proteinExistence type="inferred from homology"/>
<evidence type="ECO:0000313" key="7">
    <source>
        <dbReference type="RefSeq" id="XP_010262734.1"/>
    </source>
</evidence>
<keyword evidence="6" id="KW-1185">Reference proteome</keyword>
<dbReference type="SUPFAM" id="SSF51445">
    <property type="entry name" value="(Trans)glycosidases"/>
    <property type="match status" value="1"/>
</dbReference>
<evidence type="ECO:0000256" key="5">
    <source>
        <dbReference type="RuleBase" id="RU004336"/>
    </source>
</evidence>
<sequence length="385" mass="43005">MSLSTVNLPPLLFFFYFPFFSFSLPISGQPSNPAVGVTYNSGATHLHRPERVATVLHSLNLERVRIQVPNPDVIRAFSYSGISLLLSIPNSLIPEMASNQSNAQRWLSDHVFPFYPRSRITTISVGNDVLDSSPRLANFLPHAMRNVHEALHKLGIRKVSVSTTFSFGNAITTAFPPSAAQFQESITESLVKPVLDFLAATNSSFLINLYPYKLYRSDPEIPIGFALFQEQPFNFRDDMMSGVRYRNLFDVMVDAVISAMELAGYMDIPVIVTETGWPTRGGANEVEASMTYAEMYVDGLVRHLKAGIGTPLRREGVAETYVFELFDKDTEQGGAESEYQWGILYPNMTKKYGFDFSGSVRVGGIDGVLIILLACWLLLSLEWKR</sequence>
<dbReference type="InterPro" id="IPR044965">
    <property type="entry name" value="Glyco_hydro_17_plant"/>
</dbReference>
<accession>A0A1U8A807</accession>
<dbReference type="GO" id="GO:0005975">
    <property type="term" value="P:carbohydrate metabolic process"/>
    <property type="evidence" value="ECO:0007669"/>
    <property type="project" value="InterPro"/>
</dbReference>
<protein>
    <submittedName>
        <fullName evidence="7">Glucan endo-1,3-beta-glucosidase 12-like</fullName>
    </submittedName>
</protein>
<dbReference type="InterPro" id="IPR017853">
    <property type="entry name" value="GH"/>
</dbReference>
<dbReference type="InterPro" id="IPR000490">
    <property type="entry name" value="Glyco_hydro_17"/>
</dbReference>
<dbReference type="Proteomes" id="UP000189703">
    <property type="component" value="Unplaced"/>
</dbReference>
<reference evidence="7" key="1">
    <citation type="submission" date="2025-08" db="UniProtKB">
        <authorList>
            <consortium name="RefSeq"/>
        </authorList>
    </citation>
    <scope>IDENTIFICATION</scope>
</reference>
<gene>
    <name evidence="7" type="primary">LOC104601187</name>
</gene>
<dbReference type="PANTHER" id="PTHR32227">
    <property type="entry name" value="GLUCAN ENDO-1,3-BETA-GLUCOSIDASE BG1-RELATED-RELATED"/>
    <property type="match status" value="1"/>
</dbReference>
<dbReference type="KEGG" id="nnu:104601187"/>
<keyword evidence="3 5" id="KW-0326">Glycosidase</keyword>
<dbReference type="PROSITE" id="PS00587">
    <property type="entry name" value="GLYCOSYL_HYDROL_F17"/>
    <property type="match status" value="1"/>
</dbReference>
<dbReference type="Pfam" id="PF00332">
    <property type="entry name" value="Glyco_hydro_17"/>
    <property type="match status" value="1"/>
</dbReference>
<dbReference type="eggNOG" id="ENOG502QQY2">
    <property type="taxonomic scope" value="Eukaryota"/>
</dbReference>
<dbReference type="OMA" id="FQEHPFN"/>
<organism evidence="6 7">
    <name type="scientific">Nelumbo nucifera</name>
    <name type="common">Sacred lotus</name>
    <dbReference type="NCBI Taxonomy" id="4432"/>
    <lineage>
        <taxon>Eukaryota</taxon>
        <taxon>Viridiplantae</taxon>
        <taxon>Streptophyta</taxon>
        <taxon>Embryophyta</taxon>
        <taxon>Tracheophyta</taxon>
        <taxon>Spermatophyta</taxon>
        <taxon>Magnoliopsida</taxon>
        <taxon>Proteales</taxon>
        <taxon>Nelumbonaceae</taxon>
        <taxon>Nelumbo</taxon>
    </lineage>
</organism>
<dbReference type="AlphaFoldDB" id="A0A1U8A807"/>
<evidence type="ECO:0000256" key="3">
    <source>
        <dbReference type="ARBA" id="ARBA00023295"/>
    </source>
</evidence>